<keyword evidence="3" id="KW-0418">Kinase</keyword>
<keyword evidence="1" id="KW-1133">Transmembrane helix</keyword>
<dbReference type="InterPro" id="IPR036890">
    <property type="entry name" value="HATPase_C_sf"/>
</dbReference>
<evidence type="ECO:0000256" key="1">
    <source>
        <dbReference type="SAM" id="Phobius"/>
    </source>
</evidence>
<dbReference type="RefSeq" id="WP_200616184.1">
    <property type="nucleotide sequence ID" value="NZ_CP071518.1"/>
</dbReference>
<dbReference type="EMBL" id="CP071518">
    <property type="protein sequence ID" value="QSX79424.1"/>
    <property type="molecule type" value="Genomic_DNA"/>
</dbReference>
<evidence type="ECO:0000259" key="2">
    <source>
        <dbReference type="SMART" id="SM00387"/>
    </source>
</evidence>
<feature type="transmembrane region" description="Helical" evidence="1">
    <location>
        <begin position="77"/>
        <end position="101"/>
    </location>
</feature>
<reference evidence="3 4" key="1">
    <citation type="submission" date="2021-03" db="EMBL/GenBank/DDBJ databases">
        <title>Lysobacter sp. nov. isolated from soil of gangwondo yeongwol, south Korea.</title>
        <authorList>
            <person name="Kim K.R."/>
            <person name="Kim K.H."/>
            <person name="Jeon C.O."/>
        </authorList>
    </citation>
    <scope>NUCLEOTIDE SEQUENCE [LARGE SCALE GENOMIC DNA]</scope>
    <source>
        <strain evidence="3 4">R19</strain>
    </source>
</reference>
<gene>
    <name evidence="3" type="ORF">I8J32_006060</name>
</gene>
<dbReference type="AlphaFoldDB" id="A0A974Y168"/>
<feature type="transmembrane region" description="Helical" evidence="1">
    <location>
        <begin position="45"/>
        <end position="65"/>
    </location>
</feature>
<accession>A0A974Y168</accession>
<dbReference type="InterPro" id="IPR010559">
    <property type="entry name" value="Sig_transdc_His_kin_internal"/>
</dbReference>
<dbReference type="Pfam" id="PF06580">
    <property type="entry name" value="His_kinase"/>
    <property type="match status" value="1"/>
</dbReference>
<keyword evidence="1" id="KW-0472">Membrane</keyword>
<feature type="transmembrane region" description="Helical" evidence="1">
    <location>
        <begin position="113"/>
        <end position="136"/>
    </location>
</feature>
<evidence type="ECO:0000313" key="4">
    <source>
        <dbReference type="Proteomes" id="UP000639274"/>
    </source>
</evidence>
<keyword evidence="4" id="KW-1185">Reference proteome</keyword>
<sequence length="358" mass="39556">MHSPDASAAAPRLFTWQRVRPVAIACFLVSLMMSLTWQASYAVLITRLLMVGMTALLVFGVLERWPRRLPRFVERWALQVIGVAVVIPFATAIAYALTVWGEPKPWFMDKDRMGGFSAICMLGLLIAPWMAIAALLRQIRGEAQRQALAFELERSQYERNALDARLHLLQAQVEPHFLFNTLANVRELVDSGSAQASAVLGSLIAYLRAAVPRLHEPMSTLSQELDLSRAYLEVMHMRMPDRLQFSLHADDAALALTCPPTTLLTLVENAVRHGIDPAEEGGRIDVRVRLRHGRCHAEVSDTGVGIATHGEHGLGTGLENLRERLQLAFEGDAQLRLTPLAPHGTSAEVEFPARSAPA</sequence>
<evidence type="ECO:0000313" key="3">
    <source>
        <dbReference type="EMBL" id="QSX79424.1"/>
    </source>
</evidence>
<dbReference type="Pfam" id="PF02518">
    <property type="entry name" value="HATPase_c"/>
    <property type="match status" value="1"/>
</dbReference>
<dbReference type="KEGG" id="lsf:I8J32_006060"/>
<keyword evidence="3" id="KW-0808">Transferase</keyword>
<dbReference type="GO" id="GO:0000155">
    <property type="term" value="F:phosphorelay sensor kinase activity"/>
    <property type="evidence" value="ECO:0007669"/>
    <property type="project" value="InterPro"/>
</dbReference>
<organism evidence="3 4">
    <name type="scientific">Agrilutibacter solisilvae</name>
    <dbReference type="NCBI Taxonomy" id="2763317"/>
    <lineage>
        <taxon>Bacteria</taxon>
        <taxon>Pseudomonadati</taxon>
        <taxon>Pseudomonadota</taxon>
        <taxon>Gammaproteobacteria</taxon>
        <taxon>Lysobacterales</taxon>
        <taxon>Lysobacteraceae</taxon>
        <taxon>Agrilutibacter</taxon>
    </lineage>
</organism>
<dbReference type="GO" id="GO:0016020">
    <property type="term" value="C:membrane"/>
    <property type="evidence" value="ECO:0007669"/>
    <property type="project" value="InterPro"/>
</dbReference>
<dbReference type="SUPFAM" id="SSF55874">
    <property type="entry name" value="ATPase domain of HSP90 chaperone/DNA topoisomerase II/histidine kinase"/>
    <property type="match status" value="1"/>
</dbReference>
<protein>
    <submittedName>
        <fullName evidence="3">Histidine kinase</fullName>
    </submittedName>
</protein>
<keyword evidence="1" id="KW-0812">Transmembrane</keyword>
<dbReference type="PANTHER" id="PTHR34220:SF9">
    <property type="entry name" value="SIGNAL TRANSDUCTION HISTIDINE KINASE INTERNAL REGION DOMAIN-CONTAINING PROTEIN"/>
    <property type="match status" value="1"/>
</dbReference>
<name>A0A974Y168_9GAMM</name>
<dbReference type="Proteomes" id="UP000639274">
    <property type="component" value="Chromosome"/>
</dbReference>
<dbReference type="Gene3D" id="3.30.565.10">
    <property type="entry name" value="Histidine kinase-like ATPase, C-terminal domain"/>
    <property type="match status" value="1"/>
</dbReference>
<dbReference type="PANTHER" id="PTHR34220">
    <property type="entry name" value="SENSOR HISTIDINE KINASE YPDA"/>
    <property type="match status" value="1"/>
</dbReference>
<dbReference type="InterPro" id="IPR050640">
    <property type="entry name" value="Bact_2-comp_sensor_kinase"/>
</dbReference>
<feature type="transmembrane region" description="Helical" evidence="1">
    <location>
        <begin position="21"/>
        <end position="39"/>
    </location>
</feature>
<dbReference type="InterPro" id="IPR003594">
    <property type="entry name" value="HATPase_dom"/>
</dbReference>
<feature type="domain" description="Histidine kinase/HSP90-like ATPase" evidence="2">
    <location>
        <begin position="258"/>
        <end position="355"/>
    </location>
</feature>
<proteinExistence type="predicted"/>
<dbReference type="SMART" id="SM00387">
    <property type="entry name" value="HATPase_c"/>
    <property type="match status" value="1"/>
</dbReference>